<keyword evidence="1" id="KW-1133">Transmembrane helix</keyword>
<feature type="domain" description="NAD-dependent epimerase/dehydratase" evidence="2">
    <location>
        <begin position="5"/>
        <end position="201"/>
    </location>
</feature>
<sequence length="322" mass="36089">MKVGIIGGAGFVGTRLAAVMEDAGKDFHLFDKSLENSNYLDITDPKSFASLPHLDAVINLAAEHRDDVSPKSLYDLVNVEGSRNLCNFCRQRGINTIIFTSSVAVYGFAPEGTDESGEINYFNDYGRTKYLAENVYREWYEEDPENRNLTIIRPTVIFGEGNRGNVFNLLNQIASGRFLMFGNGKNRKSMAYVQNVAEFIQFSTKLSGYNLYNYIDKPDLDMNTLVGTVRATLFKKSGVGLRFPALLGVLAGYGFDVLAFLLRKKLPISSIRVKKFMGTTSFNTSIPKTGFKARVDLLEGLRKTLNYEFIEDNTEKPTFITE</sequence>
<accession>A0A927C3V7</accession>
<dbReference type="RefSeq" id="WP_190764986.1">
    <property type="nucleotide sequence ID" value="NZ_JACXLD010000005.1"/>
</dbReference>
<reference evidence="3" key="1">
    <citation type="submission" date="2020-09" db="EMBL/GenBank/DDBJ databases">
        <authorList>
            <person name="Yoon J.-W."/>
        </authorList>
    </citation>
    <scope>NUCLEOTIDE SEQUENCE</scope>
    <source>
        <strain evidence="3">KMU-158</strain>
    </source>
</reference>
<keyword evidence="1" id="KW-0472">Membrane</keyword>
<protein>
    <submittedName>
        <fullName evidence="3">NAD-dependent epimerase/dehydratase family protein</fullName>
    </submittedName>
</protein>
<dbReference type="EMBL" id="JACXLD010000005">
    <property type="protein sequence ID" value="MBD2859281.1"/>
    <property type="molecule type" value="Genomic_DNA"/>
</dbReference>
<evidence type="ECO:0000313" key="4">
    <source>
        <dbReference type="Proteomes" id="UP000610558"/>
    </source>
</evidence>
<dbReference type="AlphaFoldDB" id="A0A927C3V7"/>
<gene>
    <name evidence="3" type="ORF">IB286_09700</name>
</gene>
<keyword evidence="4" id="KW-1185">Reference proteome</keyword>
<evidence type="ECO:0000313" key="3">
    <source>
        <dbReference type="EMBL" id="MBD2859281.1"/>
    </source>
</evidence>
<proteinExistence type="predicted"/>
<dbReference type="Pfam" id="PF01370">
    <property type="entry name" value="Epimerase"/>
    <property type="match status" value="1"/>
</dbReference>
<feature type="transmembrane region" description="Helical" evidence="1">
    <location>
        <begin position="243"/>
        <end position="262"/>
    </location>
</feature>
<dbReference type="Gene3D" id="3.40.50.720">
    <property type="entry name" value="NAD(P)-binding Rossmann-like Domain"/>
    <property type="match status" value="1"/>
</dbReference>
<evidence type="ECO:0000259" key="2">
    <source>
        <dbReference type="Pfam" id="PF01370"/>
    </source>
</evidence>
<dbReference type="SUPFAM" id="SSF51735">
    <property type="entry name" value="NAD(P)-binding Rossmann-fold domains"/>
    <property type="match status" value="1"/>
</dbReference>
<dbReference type="PANTHER" id="PTHR43245">
    <property type="entry name" value="BIFUNCTIONAL POLYMYXIN RESISTANCE PROTEIN ARNA"/>
    <property type="match status" value="1"/>
</dbReference>
<comment type="caution">
    <text evidence="3">The sequence shown here is derived from an EMBL/GenBank/DDBJ whole genome shotgun (WGS) entry which is preliminary data.</text>
</comment>
<dbReference type="InterPro" id="IPR001509">
    <property type="entry name" value="Epimerase_deHydtase"/>
</dbReference>
<keyword evidence="1" id="KW-0812">Transmembrane</keyword>
<dbReference type="InterPro" id="IPR036291">
    <property type="entry name" value="NAD(P)-bd_dom_sf"/>
</dbReference>
<organism evidence="3 4">
    <name type="scientific">Spongiibacter pelagi</name>
    <dbReference type="NCBI Taxonomy" id="2760804"/>
    <lineage>
        <taxon>Bacteria</taxon>
        <taxon>Pseudomonadati</taxon>
        <taxon>Pseudomonadota</taxon>
        <taxon>Gammaproteobacteria</taxon>
        <taxon>Cellvibrionales</taxon>
        <taxon>Spongiibacteraceae</taxon>
        <taxon>Spongiibacter</taxon>
    </lineage>
</organism>
<dbReference type="InterPro" id="IPR050177">
    <property type="entry name" value="Lipid_A_modif_metabolic_enz"/>
</dbReference>
<dbReference type="Proteomes" id="UP000610558">
    <property type="component" value="Unassembled WGS sequence"/>
</dbReference>
<name>A0A927C3V7_9GAMM</name>
<evidence type="ECO:0000256" key="1">
    <source>
        <dbReference type="SAM" id="Phobius"/>
    </source>
</evidence>